<dbReference type="SUPFAM" id="SSF55811">
    <property type="entry name" value="Nudix"/>
    <property type="match status" value="1"/>
</dbReference>
<dbReference type="InterPro" id="IPR015797">
    <property type="entry name" value="NUDIX_hydrolase-like_dom_sf"/>
</dbReference>
<evidence type="ECO:0000313" key="3">
    <source>
        <dbReference type="EMBL" id="OGK39738.1"/>
    </source>
</evidence>
<dbReference type="GO" id="GO:0006167">
    <property type="term" value="P:AMP biosynthetic process"/>
    <property type="evidence" value="ECO:0007669"/>
    <property type="project" value="TreeGrafter"/>
</dbReference>
<proteinExistence type="predicted"/>
<dbReference type="Proteomes" id="UP000177698">
    <property type="component" value="Unassembled WGS sequence"/>
</dbReference>
<name>A0A1F7I8P3_9BACT</name>
<dbReference type="PANTHER" id="PTHR21340">
    <property type="entry name" value="DIADENOSINE 5,5-P1,P4-TETRAPHOSPHATE PYROPHOSPHOHYDROLASE MUTT"/>
    <property type="match status" value="1"/>
</dbReference>
<feature type="domain" description="Nudix hydrolase" evidence="2">
    <location>
        <begin position="4"/>
        <end position="145"/>
    </location>
</feature>
<dbReference type="GO" id="GO:0004081">
    <property type="term" value="F:bis(5'-nucleosyl)-tetraphosphatase (asymmetrical) activity"/>
    <property type="evidence" value="ECO:0007669"/>
    <property type="project" value="TreeGrafter"/>
</dbReference>
<dbReference type="GO" id="GO:0006754">
    <property type="term" value="P:ATP biosynthetic process"/>
    <property type="evidence" value="ECO:0007669"/>
    <property type="project" value="TreeGrafter"/>
</dbReference>
<evidence type="ECO:0000313" key="4">
    <source>
        <dbReference type="Proteomes" id="UP000177698"/>
    </source>
</evidence>
<dbReference type="PROSITE" id="PS51462">
    <property type="entry name" value="NUDIX"/>
    <property type="match status" value="1"/>
</dbReference>
<dbReference type="STRING" id="1802056.A2954_04915"/>
<dbReference type="Pfam" id="PF00293">
    <property type="entry name" value="NUDIX"/>
    <property type="match status" value="1"/>
</dbReference>
<dbReference type="InterPro" id="IPR020084">
    <property type="entry name" value="NUDIX_hydrolase_CS"/>
</dbReference>
<protein>
    <recommendedName>
        <fullName evidence="2">Nudix hydrolase domain-containing protein</fullName>
    </recommendedName>
</protein>
<keyword evidence="1" id="KW-0378">Hydrolase</keyword>
<evidence type="ECO:0000259" key="2">
    <source>
        <dbReference type="PROSITE" id="PS51462"/>
    </source>
</evidence>
<dbReference type="EMBL" id="MGAG01000037">
    <property type="protein sequence ID" value="OGK39738.1"/>
    <property type="molecule type" value="Genomic_DNA"/>
</dbReference>
<sequence>MNHKIEISAGGIVFKRLNNQLLSINNCIWLITRHSQHKGWGFPKGLIGDKDSSEKIEDAALREVEEEGGVKAKIILKKPVVVKYKYRFEEYLVYKTVYYFLMEYISGNPKNHDWEMMDAKFASEEEVKKTLTYKSDQDAFEKILELYKGKK</sequence>
<dbReference type="PANTHER" id="PTHR21340:SF0">
    <property type="entry name" value="BIS(5'-NUCLEOSYL)-TETRAPHOSPHATASE [ASYMMETRICAL]"/>
    <property type="match status" value="1"/>
</dbReference>
<evidence type="ECO:0000256" key="1">
    <source>
        <dbReference type="ARBA" id="ARBA00022801"/>
    </source>
</evidence>
<dbReference type="InterPro" id="IPR000086">
    <property type="entry name" value="NUDIX_hydrolase_dom"/>
</dbReference>
<accession>A0A1F7I8P3</accession>
<dbReference type="Gene3D" id="3.90.79.10">
    <property type="entry name" value="Nucleoside Triphosphate Pyrophosphohydrolase"/>
    <property type="match status" value="1"/>
</dbReference>
<dbReference type="PROSITE" id="PS00893">
    <property type="entry name" value="NUDIX_BOX"/>
    <property type="match status" value="1"/>
</dbReference>
<reference evidence="3 4" key="1">
    <citation type="journal article" date="2016" name="Nat. Commun.">
        <title>Thousands of microbial genomes shed light on interconnected biogeochemical processes in an aquifer system.</title>
        <authorList>
            <person name="Anantharaman K."/>
            <person name="Brown C.T."/>
            <person name="Hug L.A."/>
            <person name="Sharon I."/>
            <person name="Castelle C.J."/>
            <person name="Probst A.J."/>
            <person name="Thomas B.C."/>
            <person name="Singh A."/>
            <person name="Wilkins M.J."/>
            <person name="Karaoz U."/>
            <person name="Brodie E.L."/>
            <person name="Williams K.H."/>
            <person name="Hubbard S.S."/>
            <person name="Banfield J.F."/>
        </authorList>
    </citation>
    <scope>NUCLEOTIDE SEQUENCE [LARGE SCALE GENOMIC DNA]</scope>
</reference>
<organism evidence="3 4">
    <name type="scientific">Candidatus Roizmanbacteria bacterium RIFCSPLOWO2_01_FULL_37_12</name>
    <dbReference type="NCBI Taxonomy" id="1802056"/>
    <lineage>
        <taxon>Bacteria</taxon>
        <taxon>Candidatus Roizmaniibacteriota</taxon>
    </lineage>
</organism>
<comment type="caution">
    <text evidence="3">The sequence shown here is derived from an EMBL/GenBank/DDBJ whole genome shotgun (WGS) entry which is preliminary data.</text>
</comment>
<dbReference type="AlphaFoldDB" id="A0A1F7I8P3"/>
<dbReference type="InterPro" id="IPR051325">
    <property type="entry name" value="Nudix_hydrolase_domain"/>
</dbReference>
<gene>
    <name evidence="3" type="ORF">A2954_04915</name>
</gene>